<dbReference type="InterPro" id="IPR023346">
    <property type="entry name" value="Lysozyme-like_dom_sf"/>
</dbReference>
<comment type="caution">
    <text evidence="5">The sequence shown here is derived from an EMBL/GenBank/DDBJ whole genome shotgun (WGS) entry which is preliminary data.</text>
</comment>
<evidence type="ECO:0000259" key="4">
    <source>
        <dbReference type="Pfam" id="PF01464"/>
    </source>
</evidence>
<evidence type="ECO:0000313" key="5">
    <source>
        <dbReference type="EMBL" id="MBW6396814.1"/>
    </source>
</evidence>
<keyword evidence="3" id="KW-0732">Signal</keyword>
<reference evidence="5 6" key="1">
    <citation type="submission" date="2021-07" db="EMBL/GenBank/DDBJ databases">
        <authorList>
            <person name="So Y."/>
        </authorList>
    </citation>
    <scope>NUCLEOTIDE SEQUENCE [LARGE SCALE GENOMIC DNA]</scope>
    <source>
        <strain evidence="5 6">HJA6</strain>
    </source>
</reference>
<protein>
    <submittedName>
        <fullName evidence="5">Lytic transglycosylase domain-containing protein</fullName>
    </submittedName>
</protein>
<feature type="region of interest" description="Disordered" evidence="2">
    <location>
        <begin position="33"/>
        <end position="70"/>
    </location>
</feature>
<dbReference type="SUPFAM" id="SSF53955">
    <property type="entry name" value="Lysozyme-like"/>
    <property type="match status" value="1"/>
</dbReference>
<organism evidence="5 6">
    <name type="scientific">Roseomonas alba</name>
    <dbReference type="NCBI Taxonomy" id="2846776"/>
    <lineage>
        <taxon>Bacteria</taxon>
        <taxon>Pseudomonadati</taxon>
        <taxon>Pseudomonadota</taxon>
        <taxon>Alphaproteobacteria</taxon>
        <taxon>Acetobacterales</taxon>
        <taxon>Roseomonadaceae</taxon>
        <taxon>Roseomonas</taxon>
    </lineage>
</organism>
<dbReference type="Proteomes" id="UP001196565">
    <property type="component" value="Unassembled WGS sequence"/>
</dbReference>
<dbReference type="EMBL" id="JAHYBZ010000001">
    <property type="protein sequence ID" value="MBW6396814.1"/>
    <property type="molecule type" value="Genomic_DNA"/>
</dbReference>
<accession>A0ABS7A6N2</accession>
<feature type="chain" id="PRO_5045757824" evidence="3">
    <location>
        <begin position="32"/>
        <end position="306"/>
    </location>
</feature>
<dbReference type="CDD" id="cd13400">
    <property type="entry name" value="LT_IagB-like"/>
    <property type="match status" value="1"/>
</dbReference>
<gene>
    <name evidence="5" type="ORF">KPL78_03095</name>
</gene>
<dbReference type="Pfam" id="PF01464">
    <property type="entry name" value="SLT"/>
    <property type="match status" value="1"/>
</dbReference>
<name>A0ABS7A6N2_9PROT</name>
<dbReference type="InterPro" id="IPR008258">
    <property type="entry name" value="Transglycosylase_SLT_dom_1"/>
</dbReference>
<proteinExistence type="inferred from homology"/>
<comment type="similarity">
    <text evidence="1">Belongs to the virb1 family.</text>
</comment>
<feature type="compositionally biased region" description="Low complexity" evidence="2">
    <location>
        <begin position="47"/>
        <end position="68"/>
    </location>
</feature>
<evidence type="ECO:0000256" key="3">
    <source>
        <dbReference type="SAM" id="SignalP"/>
    </source>
</evidence>
<evidence type="ECO:0000256" key="2">
    <source>
        <dbReference type="SAM" id="MobiDB-lite"/>
    </source>
</evidence>
<evidence type="ECO:0000313" key="6">
    <source>
        <dbReference type="Proteomes" id="UP001196565"/>
    </source>
</evidence>
<dbReference type="Gene3D" id="1.10.530.10">
    <property type="match status" value="1"/>
</dbReference>
<keyword evidence="6" id="KW-1185">Reference proteome</keyword>
<evidence type="ECO:0000256" key="1">
    <source>
        <dbReference type="ARBA" id="ARBA00009387"/>
    </source>
</evidence>
<feature type="domain" description="Transglycosylase SLT" evidence="4">
    <location>
        <begin position="84"/>
        <end position="210"/>
    </location>
</feature>
<feature type="signal peptide" evidence="3">
    <location>
        <begin position="1"/>
        <end position="31"/>
    </location>
</feature>
<sequence length="306" mass="32169">MPMLGPRATRLLGLMLPLAALAAMPLAPAHADNEQRAAGASRPAVSRPAALPRRPQQVAARPAPVAAVIPPPSNDPWDACARAIAVAEQNSGLPPGLLGAIARVETGRRHPTNGSVQPWPWSFNAAGEGRYMGSRAEAVAEVQTRLAGGTRSIDIGCMQINLLHHPDAFESVEAGFDPDTNVRYAVRYLKSLYQRSGDWNVASGQYHSGTPERALIYQQRVMAALTGQGFMPGPAPGVIPLPGPAMAGLCASGRGAVLLVGNQTPTLTPIVAVPQVELRLRGRTASGPARPRIMCLQQAGRRGRPG</sequence>